<gene>
    <name evidence="2" type="ORF">R1flu_019798</name>
</gene>
<protein>
    <submittedName>
        <fullName evidence="2">Uncharacterized protein</fullName>
    </submittedName>
</protein>
<evidence type="ECO:0000256" key="1">
    <source>
        <dbReference type="SAM" id="MobiDB-lite"/>
    </source>
</evidence>
<reference evidence="2 3" key="1">
    <citation type="submission" date="2024-09" db="EMBL/GenBank/DDBJ databases">
        <title>Chromosome-scale assembly of Riccia fluitans.</title>
        <authorList>
            <person name="Paukszto L."/>
            <person name="Sawicki J."/>
            <person name="Karawczyk K."/>
            <person name="Piernik-Szablinska J."/>
            <person name="Szczecinska M."/>
            <person name="Mazdziarz M."/>
        </authorList>
    </citation>
    <scope>NUCLEOTIDE SEQUENCE [LARGE SCALE GENOMIC DNA]</scope>
    <source>
        <strain evidence="2">Rf_01</strain>
        <tissue evidence="2">Aerial parts of the thallus</tissue>
    </source>
</reference>
<comment type="caution">
    <text evidence="2">The sequence shown here is derived from an EMBL/GenBank/DDBJ whole genome shotgun (WGS) entry which is preliminary data.</text>
</comment>
<evidence type="ECO:0000313" key="2">
    <source>
        <dbReference type="EMBL" id="KAL2651670.1"/>
    </source>
</evidence>
<sequence>MPMAGSQDPKQLHVENMVVAVPNNLPNPAQLLLQQDGRTFLWQAPPHGPISFSGQPNHLSHGSEFPTLSGLAGPGGNTSSMAVRPEGDLETMREYPLRIIGSPEAAHHESTQRNAATFSIHPSLLQPSAPAPLLGIRLGTANGNHGEGKTISFASPNPGGPSGETSVQTPI</sequence>
<dbReference type="EMBL" id="JBHFFA010000001">
    <property type="protein sequence ID" value="KAL2651670.1"/>
    <property type="molecule type" value="Genomic_DNA"/>
</dbReference>
<proteinExistence type="predicted"/>
<evidence type="ECO:0000313" key="3">
    <source>
        <dbReference type="Proteomes" id="UP001605036"/>
    </source>
</evidence>
<accession>A0ABD1ZK12</accession>
<keyword evidence="3" id="KW-1185">Reference proteome</keyword>
<name>A0ABD1ZK12_9MARC</name>
<dbReference type="Proteomes" id="UP001605036">
    <property type="component" value="Unassembled WGS sequence"/>
</dbReference>
<feature type="region of interest" description="Disordered" evidence="1">
    <location>
        <begin position="138"/>
        <end position="171"/>
    </location>
</feature>
<dbReference type="AlphaFoldDB" id="A0ABD1ZK12"/>
<organism evidence="2 3">
    <name type="scientific">Riccia fluitans</name>
    <dbReference type="NCBI Taxonomy" id="41844"/>
    <lineage>
        <taxon>Eukaryota</taxon>
        <taxon>Viridiplantae</taxon>
        <taxon>Streptophyta</taxon>
        <taxon>Embryophyta</taxon>
        <taxon>Marchantiophyta</taxon>
        <taxon>Marchantiopsida</taxon>
        <taxon>Marchantiidae</taxon>
        <taxon>Marchantiales</taxon>
        <taxon>Ricciaceae</taxon>
        <taxon>Riccia</taxon>
    </lineage>
</organism>